<dbReference type="WBParaSite" id="MBELARI_LOCUS3865">
    <property type="protein sequence ID" value="MBELARI_LOCUS3865"/>
    <property type="gene ID" value="MBELARI_LOCUS3865"/>
</dbReference>
<dbReference type="Gene3D" id="3.90.1720.10">
    <property type="entry name" value="endopeptidase domain like (from Nostoc punctiforme)"/>
    <property type="match status" value="1"/>
</dbReference>
<dbReference type="Proteomes" id="UP000887575">
    <property type="component" value="Unassembled WGS sequence"/>
</dbReference>
<dbReference type="PANTHER" id="PTHR36948:SF1">
    <property type="entry name" value="EGG-LAYING DEFECTIVE PROTEIN 26"/>
    <property type="match status" value="1"/>
</dbReference>
<dbReference type="GO" id="GO:0000902">
    <property type="term" value="P:cell morphogenesis"/>
    <property type="evidence" value="ECO:0007669"/>
    <property type="project" value="TreeGrafter"/>
</dbReference>
<organism evidence="2 3">
    <name type="scientific">Mesorhabditis belari</name>
    <dbReference type="NCBI Taxonomy" id="2138241"/>
    <lineage>
        <taxon>Eukaryota</taxon>
        <taxon>Metazoa</taxon>
        <taxon>Ecdysozoa</taxon>
        <taxon>Nematoda</taxon>
        <taxon>Chromadorea</taxon>
        <taxon>Rhabditida</taxon>
        <taxon>Rhabditina</taxon>
        <taxon>Rhabditomorpha</taxon>
        <taxon>Rhabditoidea</taxon>
        <taxon>Rhabditidae</taxon>
        <taxon>Mesorhabditinae</taxon>
        <taxon>Mesorhabditis</taxon>
    </lineage>
</organism>
<protein>
    <recommendedName>
        <fullName evidence="1">LRAT domain-containing protein</fullName>
    </recommendedName>
</protein>
<sequence length="375" mass="42014">MQHEDPIQACLNSFADAVASKGLLKSCVTGFGQKYVLYGIQSVNRGDSGYELWMVTANARNIEVRSHPMKLSTESMDRMQILAQMDACQKHFASYPPPSLSHPPPFCVIPVNAELTSLSMIDLFNDMESLLPGDEVFVTNYLTDGRIWYHSGIHIGGGFFCHFVPTNGFNETDLNNGKTVPGVVECVTAQGFYEAVPSKIRRQPFRVTHPILVREGLTIVDQAKRFVDEKVFNDYNYVNRNCQHFSSRCSYDREFSYNTDKLFSSNEHASSQKVATVGVTPIVRPGFVATEGCRQNVVGIAKVAPIVRPNSVATESCFDSSVKENQHKTSIDNYVEEHYCGGPMADFQHENRPSNLVAKYCTSFEMDDSEYYIPM</sequence>
<feature type="domain" description="LRAT" evidence="1">
    <location>
        <begin position="132"/>
        <end position="253"/>
    </location>
</feature>
<dbReference type="PANTHER" id="PTHR36948">
    <property type="entry name" value="PROTEIN CBG04856"/>
    <property type="match status" value="1"/>
</dbReference>
<dbReference type="Pfam" id="PF04970">
    <property type="entry name" value="LRAT"/>
    <property type="match status" value="1"/>
</dbReference>
<accession>A0AAF3FAB5</accession>
<evidence type="ECO:0000313" key="2">
    <source>
        <dbReference type="Proteomes" id="UP000887575"/>
    </source>
</evidence>
<evidence type="ECO:0000259" key="1">
    <source>
        <dbReference type="Pfam" id="PF04970"/>
    </source>
</evidence>
<proteinExistence type="predicted"/>
<reference evidence="3" key="1">
    <citation type="submission" date="2024-02" db="UniProtKB">
        <authorList>
            <consortium name="WormBaseParasite"/>
        </authorList>
    </citation>
    <scope>IDENTIFICATION</scope>
</reference>
<keyword evidence="2" id="KW-1185">Reference proteome</keyword>
<dbReference type="AlphaFoldDB" id="A0AAF3FAB5"/>
<dbReference type="InterPro" id="IPR007053">
    <property type="entry name" value="LRAT_dom"/>
</dbReference>
<name>A0AAF3FAB5_9BILA</name>
<dbReference type="InterPro" id="IPR053372">
    <property type="entry name" value="Vulval_toroid_morpho-assoc"/>
</dbReference>
<evidence type="ECO:0000313" key="3">
    <source>
        <dbReference type="WBParaSite" id="MBELARI_LOCUS3865"/>
    </source>
</evidence>